<proteinExistence type="predicted"/>
<dbReference type="PANTHER" id="PTHR13794">
    <property type="entry name" value="ENOLASE SUPERFAMILY, MANDELATE RACEMASE"/>
    <property type="match status" value="1"/>
</dbReference>
<accession>A0AAJ6CR84</accession>
<sequence length="396" mass="43956">MKIKSVRCVQINKPAPPVRSNTKPGWNTYSTRSQPIARYSEYTRVDGNKPGQSGKAWVQITAEDGTFGLGSFAHGAMGASVVDYLIAPLIEGKDALAIELINDQIWRMNEGFQGGIATAAQSGVDLALWDLKGKLLDRPVYELIGGPSRDHVELYATGDDIEWMREIGFERFKISNPFFYEEGSEGLAKLEDHVASQREVAGDDAELTFNPVMSYNADLALRVAERLRPYKLRWLEEPLPPWDLEGHKELKRAMTWTALATGEHHYGRKQFQQLIAARAVDIVQPDIEWAGGLSEILKIYTYAEAAGIETITHMGANTAWGQHFAYAMPETTLAEWFMDTDIGQPVADKLMPGVPAAVDGKVVPSNAPGFGLEIPEDWIVPWDYANQKRAVYDAGE</sequence>
<dbReference type="InterPro" id="IPR013341">
    <property type="entry name" value="Mandelate_racemase_N_dom"/>
</dbReference>
<dbReference type="GO" id="GO:0009063">
    <property type="term" value="P:amino acid catabolic process"/>
    <property type="evidence" value="ECO:0007669"/>
    <property type="project" value="InterPro"/>
</dbReference>
<gene>
    <name evidence="5" type="ORF">GKO46_06260</name>
    <name evidence="6" type="ORF">GKO48_00260</name>
</gene>
<dbReference type="GO" id="GO:0016052">
    <property type="term" value="P:carbohydrate catabolic process"/>
    <property type="evidence" value="ECO:0007669"/>
    <property type="project" value="TreeGrafter"/>
</dbReference>
<evidence type="ECO:0000256" key="3">
    <source>
        <dbReference type="ARBA" id="ARBA00022842"/>
    </source>
</evidence>
<dbReference type="PANTHER" id="PTHR13794:SF58">
    <property type="entry name" value="MITOCHONDRIAL ENOLASE SUPERFAMILY MEMBER 1"/>
    <property type="match status" value="1"/>
</dbReference>
<dbReference type="InterPro" id="IPR036849">
    <property type="entry name" value="Enolase-like_C_sf"/>
</dbReference>
<dbReference type="EMBL" id="CP046147">
    <property type="protein sequence ID" value="WFG38108.1"/>
    <property type="molecule type" value="Genomic_DNA"/>
</dbReference>
<dbReference type="PROSITE" id="PS00908">
    <property type="entry name" value="MR_MLE_1"/>
    <property type="match status" value="1"/>
</dbReference>
<dbReference type="InterPro" id="IPR046945">
    <property type="entry name" value="RHMD-like"/>
</dbReference>
<dbReference type="SUPFAM" id="SSF51604">
    <property type="entry name" value="Enolase C-terminal domain-like"/>
    <property type="match status" value="1"/>
</dbReference>
<dbReference type="Gene3D" id="3.20.20.120">
    <property type="entry name" value="Enolase-like C-terminal domain"/>
    <property type="match status" value="1"/>
</dbReference>
<dbReference type="InterPro" id="IPR018110">
    <property type="entry name" value="Mandel_Rmase/mucon_lact_enz_CS"/>
</dbReference>
<feature type="domain" description="Mandelate racemase/muconate lactonizing enzyme C-terminal" evidence="4">
    <location>
        <begin position="154"/>
        <end position="257"/>
    </location>
</feature>
<dbReference type="AlphaFoldDB" id="A0AAJ6CR84"/>
<reference evidence="7" key="3">
    <citation type="submission" date="2023-06" db="EMBL/GenBank/DDBJ databases">
        <title>Pangenomics reveal diversification of enzyme families and niche specialization in globally abundant SAR202 bacteria.</title>
        <authorList>
            <person name="Saw J.H.W."/>
        </authorList>
    </citation>
    <scope>NUCLEOTIDE SEQUENCE [LARGE SCALE GENOMIC DNA]</scope>
    <source>
        <strain evidence="7">JH1073</strain>
    </source>
</reference>
<evidence type="ECO:0000256" key="1">
    <source>
        <dbReference type="ARBA" id="ARBA00001946"/>
    </source>
</evidence>
<dbReference type="Proteomes" id="UP001321249">
    <property type="component" value="Unassembled WGS sequence"/>
</dbReference>
<evidence type="ECO:0000313" key="8">
    <source>
        <dbReference type="Proteomes" id="UP001321249"/>
    </source>
</evidence>
<comment type="cofactor">
    <cofactor evidence="1">
        <name>Mg(2+)</name>
        <dbReference type="ChEBI" id="CHEBI:18420"/>
    </cofactor>
</comment>
<dbReference type="Pfam" id="PF02746">
    <property type="entry name" value="MR_MLE_N"/>
    <property type="match status" value="1"/>
</dbReference>
<evidence type="ECO:0000313" key="5">
    <source>
        <dbReference type="EMBL" id="MDG0866679.1"/>
    </source>
</evidence>
<keyword evidence="3" id="KW-0460">Magnesium</keyword>
<reference evidence="7 8" key="1">
    <citation type="submission" date="2019-11" db="EMBL/GenBank/DDBJ databases">
        <authorList>
            <person name="Cho J.-C."/>
        </authorList>
    </citation>
    <scope>NUCLEOTIDE SEQUENCE [LARGE SCALE GENOMIC DNA]</scope>
    <source>
        <strain evidence="6 7">JH1073</strain>
        <strain evidence="5 8">JH702</strain>
    </source>
</reference>
<dbReference type="Pfam" id="PF13378">
    <property type="entry name" value="MR_MLE_C"/>
    <property type="match status" value="1"/>
</dbReference>
<reference evidence="6" key="2">
    <citation type="journal article" date="2023" name="Nat. Commun.">
        <title>Cultivation of marine bacteria of the SAR202 clade.</title>
        <authorList>
            <person name="Lim Y."/>
            <person name="Seo J.H."/>
            <person name="Giovannoni S.J."/>
            <person name="Kang I."/>
            <person name="Cho J.C."/>
        </authorList>
    </citation>
    <scope>NUCLEOTIDE SEQUENCE</scope>
    <source>
        <strain evidence="6">JH1073</strain>
    </source>
</reference>
<protein>
    <recommendedName>
        <fullName evidence="4">Mandelate racemase/muconate lactonizing enzyme C-terminal domain-containing protein</fullName>
    </recommendedName>
</protein>
<dbReference type="RefSeq" id="WP_342824308.1">
    <property type="nucleotide sequence ID" value="NZ_CP046146.1"/>
</dbReference>
<evidence type="ECO:0000313" key="6">
    <source>
        <dbReference type="EMBL" id="WFG38108.1"/>
    </source>
</evidence>
<dbReference type="SMART" id="SM00922">
    <property type="entry name" value="MR_MLE"/>
    <property type="match status" value="1"/>
</dbReference>
<dbReference type="InterPro" id="IPR013342">
    <property type="entry name" value="Mandelate_racemase_C"/>
</dbReference>
<keyword evidence="7" id="KW-1185">Reference proteome</keyword>
<dbReference type="GO" id="GO:0000287">
    <property type="term" value="F:magnesium ion binding"/>
    <property type="evidence" value="ECO:0007669"/>
    <property type="project" value="TreeGrafter"/>
</dbReference>
<dbReference type="Proteomes" id="UP001219901">
    <property type="component" value="Chromosome"/>
</dbReference>
<dbReference type="Gene3D" id="3.30.390.10">
    <property type="entry name" value="Enolase-like, N-terminal domain"/>
    <property type="match status" value="1"/>
</dbReference>
<dbReference type="InterPro" id="IPR029017">
    <property type="entry name" value="Enolase-like_N"/>
</dbReference>
<dbReference type="SUPFAM" id="SSF54826">
    <property type="entry name" value="Enolase N-terminal domain-like"/>
    <property type="match status" value="1"/>
</dbReference>
<name>A0AAJ6CR84_9CHLR</name>
<evidence type="ECO:0000259" key="4">
    <source>
        <dbReference type="SMART" id="SM00922"/>
    </source>
</evidence>
<dbReference type="InterPro" id="IPR029065">
    <property type="entry name" value="Enolase_C-like"/>
</dbReference>
<organism evidence="6 7">
    <name type="scientific">Candidatus Lucifugimonas marina</name>
    <dbReference type="NCBI Taxonomy" id="3038979"/>
    <lineage>
        <taxon>Bacteria</taxon>
        <taxon>Bacillati</taxon>
        <taxon>Chloroflexota</taxon>
        <taxon>Dehalococcoidia</taxon>
        <taxon>SAR202 cluster</taxon>
        <taxon>Candidatus Lucifugimonadales</taxon>
        <taxon>Candidatus Lucifugimonadaceae</taxon>
        <taxon>Candidatus Lucifugimonas</taxon>
    </lineage>
</organism>
<dbReference type="GO" id="GO:0016836">
    <property type="term" value="F:hydro-lyase activity"/>
    <property type="evidence" value="ECO:0007669"/>
    <property type="project" value="TreeGrafter"/>
</dbReference>
<evidence type="ECO:0000256" key="2">
    <source>
        <dbReference type="ARBA" id="ARBA00022723"/>
    </source>
</evidence>
<evidence type="ECO:0000313" key="7">
    <source>
        <dbReference type="Proteomes" id="UP001219901"/>
    </source>
</evidence>
<dbReference type="EMBL" id="WMBE01000002">
    <property type="protein sequence ID" value="MDG0866679.1"/>
    <property type="molecule type" value="Genomic_DNA"/>
</dbReference>
<keyword evidence="2" id="KW-0479">Metal-binding</keyword>